<evidence type="ECO:0000256" key="1">
    <source>
        <dbReference type="ARBA" id="ARBA00004651"/>
    </source>
</evidence>
<dbReference type="Gene3D" id="3.40.720.10">
    <property type="entry name" value="Alkaline Phosphatase, subunit A"/>
    <property type="match status" value="1"/>
</dbReference>
<dbReference type="InterPro" id="IPR050448">
    <property type="entry name" value="OpgB/LTA_synthase_biosynth"/>
</dbReference>
<comment type="subcellular location">
    <subcellularLocation>
        <location evidence="1">Cell membrane</location>
        <topology evidence="1">Multi-pass membrane protein</topology>
    </subcellularLocation>
</comment>
<feature type="transmembrane region" description="Helical" evidence="7">
    <location>
        <begin position="48"/>
        <end position="67"/>
    </location>
</feature>
<keyword evidence="3" id="KW-1003">Cell membrane</keyword>
<evidence type="ECO:0000313" key="9">
    <source>
        <dbReference type="EMBL" id="HJB08220.1"/>
    </source>
</evidence>
<evidence type="ECO:0000259" key="8">
    <source>
        <dbReference type="Pfam" id="PF00884"/>
    </source>
</evidence>
<gene>
    <name evidence="9" type="ORF">H9716_10240</name>
</gene>
<keyword evidence="4 7" id="KW-0812">Transmembrane</keyword>
<dbReference type="InterPro" id="IPR017850">
    <property type="entry name" value="Alkaline_phosphatase_core_sf"/>
</dbReference>
<dbReference type="PANTHER" id="PTHR47371">
    <property type="entry name" value="LIPOTEICHOIC ACID SYNTHASE"/>
    <property type="match status" value="1"/>
</dbReference>
<proteinExistence type="predicted"/>
<dbReference type="InterPro" id="IPR000917">
    <property type="entry name" value="Sulfatase_N"/>
</dbReference>
<evidence type="ECO:0000256" key="7">
    <source>
        <dbReference type="SAM" id="Phobius"/>
    </source>
</evidence>
<dbReference type="AlphaFoldDB" id="A0A9D2L913"/>
<comment type="caution">
    <text evidence="9">The sequence shown here is derived from an EMBL/GenBank/DDBJ whole genome shotgun (WGS) entry which is preliminary data.</text>
</comment>
<organism evidence="9 10">
    <name type="scientific">Candidatus Enterocloster faecavium</name>
    <dbReference type="NCBI Taxonomy" id="2838560"/>
    <lineage>
        <taxon>Bacteria</taxon>
        <taxon>Bacillati</taxon>
        <taxon>Bacillota</taxon>
        <taxon>Clostridia</taxon>
        <taxon>Lachnospirales</taxon>
        <taxon>Lachnospiraceae</taxon>
        <taxon>Enterocloster</taxon>
    </lineage>
</organism>
<feature type="transmembrane region" description="Helical" evidence="7">
    <location>
        <begin position="126"/>
        <end position="149"/>
    </location>
</feature>
<sequence>MPVASYLMFEYVTGNLAAVPFSMAILNICWIGVLYLAAFVLSGRSRISIPLISLFLLALSIGETFVMEFRSRPIMLWDAMAVSTAVSVTKNYRFDLSPEMIRAIVLTLFLNVVLFACPVRLKGKKLCLAAAGAGTAVIAAFLLGFYGWLVPVKDLCLNMWDVSSTYEGLGYMLSTAVSVRYLKAEKPSGYSAARIQEIYRQTEQEEALEQEAQEQEPVQPVNVICIMNESLSDLKVVGDFETNQPYFPFISTLRENTVRGNLCMPVFGAMTSNSEFEFLTGDSMALLPAGTSAYQFQVKPGIKTLVSTMEDQGYRTVAVHPYPGANWNREYVYECMGFDEFLDEEAFEGAQVLRAYVDDQGDYEKLMQLVEEKDDPQEKLFIFNVTMQNHGGYETRYDNFDQQVWLTGKMEGKYPQTDQYLSLMLESDRAFQNLIEHFQNCEEPTMIVLFGDHQPAVEDEFFDEIYGEPSYLVHTGDRLMWYKTPFIIWTNYENEPEDLGDMGAVYLGSLMLQEAGLEMTPYNSFLLEMKEELPVIHMLGGYDQEENYYSWEQLEGENNPSHSRIADYENLVYNHLFDPAVYEPMFSLWESTEK</sequence>
<accession>A0A9D2L913</accession>
<dbReference type="Pfam" id="PF00884">
    <property type="entry name" value="Sulfatase"/>
    <property type="match status" value="1"/>
</dbReference>
<protein>
    <submittedName>
        <fullName evidence="9">LTA synthase family protein</fullName>
    </submittedName>
</protein>
<reference evidence="9" key="1">
    <citation type="journal article" date="2021" name="PeerJ">
        <title>Extensive microbial diversity within the chicken gut microbiome revealed by metagenomics and culture.</title>
        <authorList>
            <person name="Gilroy R."/>
            <person name="Ravi A."/>
            <person name="Getino M."/>
            <person name="Pursley I."/>
            <person name="Horton D.L."/>
            <person name="Alikhan N.F."/>
            <person name="Baker D."/>
            <person name="Gharbi K."/>
            <person name="Hall N."/>
            <person name="Watson M."/>
            <person name="Adriaenssens E.M."/>
            <person name="Foster-Nyarko E."/>
            <person name="Jarju S."/>
            <person name="Secka A."/>
            <person name="Antonio M."/>
            <person name="Oren A."/>
            <person name="Chaudhuri R.R."/>
            <person name="La Ragione R."/>
            <person name="Hildebrand F."/>
            <person name="Pallen M.J."/>
        </authorList>
    </citation>
    <scope>NUCLEOTIDE SEQUENCE</scope>
    <source>
        <strain evidence="9">CHK188-4685</strain>
    </source>
</reference>
<evidence type="ECO:0000256" key="2">
    <source>
        <dbReference type="ARBA" id="ARBA00004936"/>
    </source>
</evidence>
<name>A0A9D2L913_9FIRM</name>
<dbReference type="PANTHER" id="PTHR47371:SF3">
    <property type="entry name" value="PHOSPHOGLYCEROL TRANSFERASE I"/>
    <property type="match status" value="1"/>
</dbReference>
<dbReference type="GO" id="GO:0005886">
    <property type="term" value="C:plasma membrane"/>
    <property type="evidence" value="ECO:0007669"/>
    <property type="project" value="UniProtKB-SubCell"/>
</dbReference>
<evidence type="ECO:0000256" key="4">
    <source>
        <dbReference type="ARBA" id="ARBA00022692"/>
    </source>
</evidence>
<comment type="pathway">
    <text evidence="2">Cell wall biogenesis; lipoteichoic acid biosynthesis.</text>
</comment>
<dbReference type="SUPFAM" id="SSF53649">
    <property type="entry name" value="Alkaline phosphatase-like"/>
    <property type="match status" value="1"/>
</dbReference>
<feature type="transmembrane region" description="Helical" evidence="7">
    <location>
        <begin position="100"/>
        <end position="119"/>
    </location>
</feature>
<feature type="transmembrane region" description="Helical" evidence="7">
    <location>
        <begin position="20"/>
        <end position="41"/>
    </location>
</feature>
<dbReference type="EMBL" id="DWYS01000122">
    <property type="protein sequence ID" value="HJB08220.1"/>
    <property type="molecule type" value="Genomic_DNA"/>
</dbReference>
<evidence type="ECO:0000256" key="3">
    <source>
        <dbReference type="ARBA" id="ARBA00022475"/>
    </source>
</evidence>
<reference evidence="9" key="2">
    <citation type="submission" date="2021-04" db="EMBL/GenBank/DDBJ databases">
        <authorList>
            <person name="Gilroy R."/>
        </authorList>
    </citation>
    <scope>NUCLEOTIDE SEQUENCE</scope>
    <source>
        <strain evidence="9">CHK188-4685</strain>
    </source>
</reference>
<dbReference type="CDD" id="cd16015">
    <property type="entry name" value="LTA_synthase"/>
    <property type="match status" value="1"/>
</dbReference>
<keyword evidence="6 7" id="KW-0472">Membrane</keyword>
<dbReference type="Proteomes" id="UP000886804">
    <property type="component" value="Unassembled WGS sequence"/>
</dbReference>
<keyword evidence="5 7" id="KW-1133">Transmembrane helix</keyword>
<evidence type="ECO:0000256" key="5">
    <source>
        <dbReference type="ARBA" id="ARBA00022989"/>
    </source>
</evidence>
<evidence type="ECO:0000313" key="10">
    <source>
        <dbReference type="Proteomes" id="UP000886804"/>
    </source>
</evidence>
<feature type="domain" description="Sulfatase N-terminal" evidence="8">
    <location>
        <begin position="222"/>
        <end position="512"/>
    </location>
</feature>
<evidence type="ECO:0000256" key="6">
    <source>
        <dbReference type="ARBA" id="ARBA00023136"/>
    </source>
</evidence>